<dbReference type="STRING" id="1763537.ULVI_12230"/>
<evidence type="ECO:0000313" key="1">
    <source>
        <dbReference type="EMBL" id="OAB78237.1"/>
    </source>
</evidence>
<organism evidence="1 2">
    <name type="scientific">Cochleicola gelatinilyticus</name>
    <dbReference type="NCBI Taxonomy" id="1763537"/>
    <lineage>
        <taxon>Bacteria</taxon>
        <taxon>Pseudomonadati</taxon>
        <taxon>Bacteroidota</taxon>
        <taxon>Flavobacteriia</taxon>
        <taxon>Flavobacteriales</taxon>
        <taxon>Flavobacteriaceae</taxon>
        <taxon>Cochleicola</taxon>
    </lineage>
</organism>
<dbReference type="Proteomes" id="UP000077013">
    <property type="component" value="Unassembled WGS sequence"/>
</dbReference>
<dbReference type="EMBL" id="LRXL01000045">
    <property type="protein sequence ID" value="OAB78237.1"/>
    <property type="molecule type" value="Genomic_DNA"/>
</dbReference>
<name>A0A167H5J5_9FLAO</name>
<comment type="caution">
    <text evidence="1">The sequence shown here is derived from an EMBL/GenBank/DDBJ whole genome shotgun (WGS) entry which is preliminary data.</text>
</comment>
<reference evidence="1 2" key="1">
    <citation type="submission" date="2016-02" db="EMBL/GenBank/DDBJ databases">
        <title>Ulvibacter sp. LPB0005, isolated from Thais luteostoma.</title>
        <authorList>
            <person name="Shin S.-K."/>
            <person name="Yi H."/>
        </authorList>
    </citation>
    <scope>NUCLEOTIDE SEQUENCE [LARGE SCALE GENOMIC DNA]</scope>
    <source>
        <strain evidence="1 2">LPB0005</strain>
    </source>
</reference>
<evidence type="ECO:0000313" key="2">
    <source>
        <dbReference type="Proteomes" id="UP000077013"/>
    </source>
</evidence>
<dbReference type="PROSITE" id="PS51257">
    <property type="entry name" value="PROKAR_LIPOPROTEIN"/>
    <property type="match status" value="1"/>
</dbReference>
<sequence>MKKVLFYSILLITFSCQQKNNAVGIITTSENSQSTNINYISFTEYNASVPANYELHIFKSIEVDKDSVYLKEYTYKFGKPSESILLSSYESKVKNREFINKLEVETTTESQTIGQLGNEYDGGGIHIKIITKNMDTITSNMSYKKNTIRADLRFILDFYLSIKEKIYN</sequence>
<dbReference type="OrthoDB" id="9910958at2"/>
<dbReference type="AlphaFoldDB" id="A0A167H5J5"/>
<protein>
    <submittedName>
        <fullName evidence="1">Uncharacterized protein</fullName>
    </submittedName>
</protein>
<keyword evidence="2" id="KW-1185">Reference proteome</keyword>
<dbReference type="RefSeq" id="WP_068593067.1">
    <property type="nucleotide sequence ID" value="NZ_LRXL01000045.1"/>
</dbReference>
<gene>
    <name evidence="1" type="ORF">ULVI_12230</name>
</gene>
<accession>A0A167H5J5</accession>
<proteinExistence type="predicted"/>